<accession>A0A3E1EY15</accession>
<dbReference type="Proteomes" id="UP000257127">
    <property type="component" value="Unassembled WGS sequence"/>
</dbReference>
<organism evidence="2 3">
    <name type="scientific">Brumimicrobium aurantiacum</name>
    <dbReference type="NCBI Taxonomy" id="1737063"/>
    <lineage>
        <taxon>Bacteria</taxon>
        <taxon>Pseudomonadati</taxon>
        <taxon>Bacteroidota</taxon>
        <taxon>Flavobacteriia</taxon>
        <taxon>Flavobacteriales</taxon>
        <taxon>Crocinitomicaceae</taxon>
        <taxon>Brumimicrobium</taxon>
    </lineage>
</organism>
<dbReference type="OrthoDB" id="1466996at2"/>
<dbReference type="EMBL" id="QURB01000004">
    <property type="protein sequence ID" value="RFC54427.1"/>
    <property type="molecule type" value="Genomic_DNA"/>
</dbReference>
<dbReference type="RefSeq" id="WP_116880829.1">
    <property type="nucleotide sequence ID" value="NZ_QURB01000004.1"/>
</dbReference>
<feature type="transmembrane region" description="Helical" evidence="1">
    <location>
        <begin position="151"/>
        <end position="171"/>
    </location>
</feature>
<keyword evidence="1" id="KW-1133">Transmembrane helix</keyword>
<protein>
    <recommendedName>
        <fullName evidence="4">Tetratricopeptide repeat protein</fullName>
    </recommendedName>
</protein>
<name>A0A3E1EY15_9FLAO</name>
<sequence>MKLIIVILSFLLSIQVFGSDSLFLKGVDNIMENNYEKASDIFAKDAEENPSFSAFYNLGVSSGNLDDWHKAKWAFESSLKYKPLNGDAQFNAEFASKQLNNRHTWEHPFPWIERVMLGFGMSTWVFFACVSSIFLGFLIYKVTSSSNINKWFFRLIAPAVILFGVSFYGVYSINMHFNSSHYAILKKSDVPLYISPNGVESQDKLDPSDRLVILKYFKNNTWIQVQSKTNNMLWVKAENVYTY</sequence>
<feature type="transmembrane region" description="Helical" evidence="1">
    <location>
        <begin position="115"/>
        <end position="139"/>
    </location>
</feature>
<dbReference type="Gene3D" id="1.25.40.10">
    <property type="entry name" value="Tetratricopeptide repeat domain"/>
    <property type="match status" value="1"/>
</dbReference>
<dbReference type="SUPFAM" id="SSF48452">
    <property type="entry name" value="TPR-like"/>
    <property type="match status" value="1"/>
</dbReference>
<reference evidence="2 3" key="1">
    <citation type="submission" date="2018-08" db="EMBL/GenBank/DDBJ databases">
        <title>The draft genome squence of Brumimicrobium sp. N62.</title>
        <authorList>
            <person name="Du Z.-J."/>
            <person name="Luo H.-R."/>
        </authorList>
    </citation>
    <scope>NUCLEOTIDE SEQUENCE [LARGE SCALE GENOMIC DNA]</scope>
    <source>
        <strain evidence="2 3">N62</strain>
    </source>
</reference>
<dbReference type="AlphaFoldDB" id="A0A3E1EY15"/>
<keyword evidence="1" id="KW-0812">Transmembrane</keyword>
<gene>
    <name evidence="2" type="ORF">DXU93_08365</name>
</gene>
<dbReference type="InterPro" id="IPR011990">
    <property type="entry name" value="TPR-like_helical_dom_sf"/>
</dbReference>
<keyword evidence="3" id="KW-1185">Reference proteome</keyword>
<comment type="caution">
    <text evidence="2">The sequence shown here is derived from an EMBL/GenBank/DDBJ whole genome shotgun (WGS) entry which is preliminary data.</text>
</comment>
<evidence type="ECO:0000256" key="1">
    <source>
        <dbReference type="SAM" id="Phobius"/>
    </source>
</evidence>
<proteinExistence type="predicted"/>
<evidence type="ECO:0000313" key="2">
    <source>
        <dbReference type="EMBL" id="RFC54427.1"/>
    </source>
</evidence>
<keyword evidence="1" id="KW-0472">Membrane</keyword>
<evidence type="ECO:0008006" key="4">
    <source>
        <dbReference type="Google" id="ProtNLM"/>
    </source>
</evidence>
<evidence type="ECO:0000313" key="3">
    <source>
        <dbReference type="Proteomes" id="UP000257127"/>
    </source>
</evidence>